<accession>A0ABS3F4Z5</accession>
<dbReference type="InterPro" id="IPR003400">
    <property type="entry name" value="ExbD"/>
</dbReference>
<evidence type="ECO:0000256" key="1">
    <source>
        <dbReference type="ARBA" id="ARBA00004162"/>
    </source>
</evidence>
<dbReference type="Pfam" id="PF02472">
    <property type="entry name" value="ExbD"/>
    <property type="match status" value="1"/>
</dbReference>
<dbReference type="Proteomes" id="UP000664761">
    <property type="component" value="Unassembled WGS sequence"/>
</dbReference>
<keyword evidence="13" id="KW-1185">Reference proteome</keyword>
<keyword evidence="10" id="KW-0653">Protein transport</keyword>
<reference evidence="12 13" key="1">
    <citation type="submission" date="2021-03" db="EMBL/GenBank/DDBJ databases">
        <title>Sneathiella sp. CAU 1612 isolated from Kang Won-do.</title>
        <authorList>
            <person name="Kim W."/>
        </authorList>
    </citation>
    <scope>NUCLEOTIDE SEQUENCE [LARGE SCALE GENOMIC DNA]</scope>
    <source>
        <strain evidence="12 13">CAU 1612</strain>
    </source>
</reference>
<evidence type="ECO:0000256" key="10">
    <source>
        <dbReference type="RuleBase" id="RU003879"/>
    </source>
</evidence>
<keyword evidence="10" id="KW-0813">Transport</keyword>
<proteinExistence type="inferred from homology"/>
<comment type="subcellular location">
    <subcellularLocation>
        <location evidence="1">Cell membrane</location>
        <topology evidence="1">Single-pass membrane protein</topology>
    </subcellularLocation>
    <subcellularLocation>
        <location evidence="10">Cell membrane</location>
        <topology evidence="10">Single-pass type II membrane protein</topology>
    </subcellularLocation>
</comment>
<evidence type="ECO:0000256" key="7">
    <source>
        <dbReference type="ARBA" id="ARBA00022989"/>
    </source>
</evidence>
<gene>
    <name evidence="12" type="primary">tolR</name>
    <name evidence="12" type="ORF">J0X12_07350</name>
</gene>
<dbReference type="Gene3D" id="3.30.420.270">
    <property type="match status" value="1"/>
</dbReference>
<name>A0ABS3F4Z5_9PROT</name>
<evidence type="ECO:0000256" key="8">
    <source>
        <dbReference type="ARBA" id="ARBA00023136"/>
    </source>
</evidence>
<evidence type="ECO:0000256" key="5">
    <source>
        <dbReference type="ARBA" id="ARBA00022618"/>
    </source>
</evidence>
<evidence type="ECO:0000256" key="6">
    <source>
        <dbReference type="ARBA" id="ARBA00022692"/>
    </source>
</evidence>
<keyword evidence="6 10" id="KW-0812">Transmembrane</keyword>
<organism evidence="12 13">
    <name type="scientific">Sneathiella sedimenti</name>
    <dbReference type="NCBI Taxonomy" id="2816034"/>
    <lineage>
        <taxon>Bacteria</taxon>
        <taxon>Pseudomonadati</taxon>
        <taxon>Pseudomonadota</taxon>
        <taxon>Alphaproteobacteria</taxon>
        <taxon>Sneathiellales</taxon>
        <taxon>Sneathiellaceae</taxon>
        <taxon>Sneathiella</taxon>
    </lineage>
</organism>
<evidence type="ECO:0000256" key="9">
    <source>
        <dbReference type="ARBA" id="ARBA00023306"/>
    </source>
</evidence>
<evidence type="ECO:0000256" key="4">
    <source>
        <dbReference type="ARBA" id="ARBA00022519"/>
    </source>
</evidence>
<keyword evidence="9" id="KW-0131">Cell cycle</keyword>
<protein>
    <submittedName>
        <fullName evidence="12">Protein TolR</fullName>
    </submittedName>
</protein>
<keyword evidence="7 11" id="KW-1133">Transmembrane helix</keyword>
<dbReference type="PANTHER" id="PTHR30558:SF7">
    <property type="entry name" value="TOL-PAL SYSTEM PROTEIN TOLR"/>
    <property type="match status" value="1"/>
</dbReference>
<comment type="similarity">
    <text evidence="2 10">Belongs to the ExbD/TolR family.</text>
</comment>
<dbReference type="InterPro" id="IPR014168">
    <property type="entry name" value="Tol-Pal_TolR"/>
</dbReference>
<comment type="caution">
    <text evidence="12">The sequence shown here is derived from an EMBL/GenBank/DDBJ whole genome shotgun (WGS) entry which is preliminary data.</text>
</comment>
<sequence>MDANHYKAFTGKGRRRRHTQMSEINVTPFVDVMLVLLIVFMVTAPLLTVGVPLELPNSKAATVQGNDEPLVISVDGEGRLYLEDVEIELENLVPKLRAVTGAKQDQRIFVRGDTNVNYGRVLSVMGEIHNAGFNRVAMVSAGPGKATTGANKDSNQ</sequence>
<feature type="transmembrane region" description="Helical" evidence="11">
    <location>
        <begin position="24"/>
        <end position="47"/>
    </location>
</feature>
<keyword evidence="4" id="KW-0997">Cell inner membrane</keyword>
<evidence type="ECO:0000256" key="11">
    <source>
        <dbReference type="SAM" id="Phobius"/>
    </source>
</evidence>
<keyword evidence="8 11" id="KW-0472">Membrane</keyword>
<dbReference type="RefSeq" id="WP_207043723.1">
    <property type="nucleotide sequence ID" value="NZ_JAFLNC010000002.1"/>
</dbReference>
<evidence type="ECO:0000313" key="13">
    <source>
        <dbReference type="Proteomes" id="UP000664761"/>
    </source>
</evidence>
<evidence type="ECO:0000256" key="2">
    <source>
        <dbReference type="ARBA" id="ARBA00005811"/>
    </source>
</evidence>
<dbReference type="EMBL" id="JAFLNC010000002">
    <property type="protein sequence ID" value="MBO0333422.1"/>
    <property type="molecule type" value="Genomic_DNA"/>
</dbReference>
<keyword evidence="5" id="KW-0132">Cell division</keyword>
<keyword evidence="3" id="KW-1003">Cell membrane</keyword>
<dbReference type="PANTHER" id="PTHR30558">
    <property type="entry name" value="EXBD MEMBRANE COMPONENT OF PMF-DRIVEN MACROMOLECULE IMPORT SYSTEM"/>
    <property type="match status" value="1"/>
</dbReference>
<dbReference type="NCBIfam" id="TIGR02801">
    <property type="entry name" value="tolR"/>
    <property type="match status" value="1"/>
</dbReference>
<evidence type="ECO:0000313" key="12">
    <source>
        <dbReference type="EMBL" id="MBO0333422.1"/>
    </source>
</evidence>
<evidence type="ECO:0000256" key="3">
    <source>
        <dbReference type="ARBA" id="ARBA00022475"/>
    </source>
</evidence>